<reference evidence="2 3" key="1">
    <citation type="journal article" date="2018" name="Nat. Biotechnol.">
        <title>A standardized bacterial taxonomy based on genome phylogeny substantially revises the tree of life.</title>
        <authorList>
            <person name="Parks D.H."/>
            <person name="Chuvochina M."/>
            <person name="Waite D.W."/>
            <person name="Rinke C."/>
            <person name="Skarshewski A."/>
            <person name="Chaumeil P.A."/>
            <person name="Hugenholtz P."/>
        </authorList>
    </citation>
    <scope>NUCLEOTIDE SEQUENCE [LARGE SCALE GENOMIC DNA]</scope>
    <source>
        <strain evidence="2">UBA9015</strain>
    </source>
</reference>
<dbReference type="InterPro" id="IPR013446">
    <property type="entry name" value="G1P_cyt_trans-like"/>
</dbReference>
<dbReference type="Proteomes" id="UP000262699">
    <property type="component" value="Unassembled WGS sequence"/>
</dbReference>
<evidence type="ECO:0000313" key="2">
    <source>
        <dbReference type="EMBL" id="HCB76086.1"/>
    </source>
</evidence>
<feature type="domain" description="Nucleotidyl transferase" evidence="1">
    <location>
        <begin position="2"/>
        <end position="235"/>
    </location>
</feature>
<keyword evidence="2" id="KW-0548">Nucleotidyltransferase</keyword>
<dbReference type="PANTHER" id="PTHR47183:SF1">
    <property type="entry name" value="GLUCOSE-1-PHOSPHATE CYTIDYLYLTRANSFERASE"/>
    <property type="match status" value="1"/>
</dbReference>
<dbReference type="Pfam" id="PF00483">
    <property type="entry name" value="NTP_transferase"/>
    <property type="match status" value="1"/>
</dbReference>
<proteinExistence type="predicted"/>
<name>A0A3D0WBI5_9SPHN</name>
<evidence type="ECO:0000259" key="1">
    <source>
        <dbReference type="Pfam" id="PF00483"/>
    </source>
</evidence>
<keyword evidence="2" id="KW-0808">Transferase</keyword>
<protein>
    <submittedName>
        <fullName evidence="2">Glucose-1-phosphate cytidylyltransferase</fullName>
    </submittedName>
</protein>
<evidence type="ECO:0000313" key="3">
    <source>
        <dbReference type="Proteomes" id="UP000262699"/>
    </source>
</evidence>
<gene>
    <name evidence="2" type="ORF">DEP91_07900</name>
</gene>
<dbReference type="InterPro" id="IPR029044">
    <property type="entry name" value="Nucleotide-diphossugar_trans"/>
</dbReference>
<dbReference type="GO" id="GO:0047343">
    <property type="term" value="F:glucose-1-phosphate cytidylyltransferase activity"/>
    <property type="evidence" value="ECO:0007669"/>
    <property type="project" value="InterPro"/>
</dbReference>
<dbReference type="PANTHER" id="PTHR47183">
    <property type="entry name" value="GLUCOSE-1-PHOSPHATE CYTIDYLYLTRANSFERASE-RELATED"/>
    <property type="match status" value="1"/>
</dbReference>
<sequence length="259" mass="29099">MKTVLLCGGQGTRIGEVTQGVLPKPLVPVDGRPILWHIMDSFARQGHRDFVVCAGHLGERIKDYFFHYRMRGADIRVDTATGAVELIGGQHDDWSVLVADTGAETMTAGRISRVARYLDDDAPFFLTYGDGLSDVNLTALLDFHRAHGKLATITGVIPPGRFGELHLEGDQITRMMEKPDQSDRYINGGFMVLERAFVDRYCAGPQADETMLERAPLEQAAADGELMMYRHQGFWQCMDTMRDWELLNRLAKQADVPWR</sequence>
<dbReference type="SUPFAM" id="SSF53448">
    <property type="entry name" value="Nucleotide-diphospho-sugar transferases"/>
    <property type="match status" value="1"/>
</dbReference>
<dbReference type="InterPro" id="IPR005835">
    <property type="entry name" value="NTP_transferase_dom"/>
</dbReference>
<accession>A0A3D0WBI5</accession>
<comment type="caution">
    <text evidence="2">The sequence shown here is derived from an EMBL/GenBank/DDBJ whole genome shotgun (WGS) entry which is preliminary data.</text>
</comment>
<organism evidence="2 3">
    <name type="scientific">Sphingomonas bacterium</name>
    <dbReference type="NCBI Taxonomy" id="1895847"/>
    <lineage>
        <taxon>Bacteria</taxon>
        <taxon>Pseudomonadati</taxon>
        <taxon>Pseudomonadota</taxon>
        <taxon>Alphaproteobacteria</taxon>
        <taxon>Sphingomonadales</taxon>
        <taxon>Sphingomonadaceae</taxon>
        <taxon>Sphingomonas</taxon>
    </lineage>
</organism>
<dbReference type="EMBL" id="DOYJ01000219">
    <property type="protein sequence ID" value="HCB76086.1"/>
    <property type="molecule type" value="Genomic_DNA"/>
</dbReference>
<dbReference type="CDD" id="cd02524">
    <property type="entry name" value="G1P_cytidylyltransferase"/>
    <property type="match status" value="1"/>
</dbReference>
<dbReference type="Gene3D" id="3.90.550.10">
    <property type="entry name" value="Spore Coat Polysaccharide Biosynthesis Protein SpsA, Chain A"/>
    <property type="match status" value="1"/>
</dbReference>
<dbReference type="AlphaFoldDB" id="A0A3D0WBI5"/>